<gene>
    <name evidence="1" type="ORF">Sfulv_03100</name>
</gene>
<name>A0A7J0BZ16_9ACTN</name>
<dbReference type="Proteomes" id="UP000498980">
    <property type="component" value="Unassembled WGS sequence"/>
</dbReference>
<comment type="caution">
    <text evidence="1">The sequence shown here is derived from an EMBL/GenBank/DDBJ whole genome shotgun (WGS) entry which is preliminary data.</text>
</comment>
<organism evidence="1 2">
    <name type="scientific">Streptomyces fulvorobeus</name>
    <dbReference type="NCBI Taxonomy" id="284028"/>
    <lineage>
        <taxon>Bacteria</taxon>
        <taxon>Bacillati</taxon>
        <taxon>Actinomycetota</taxon>
        <taxon>Actinomycetes</taxon>
        <taxon>Kitasatosporales</taxon>
        <taxon>Streptomycetaceae</taxon>
        <taxon>Streptomyces</taxon>
    </lineage>
</organism>
<protein>
    <submittedName>
        <fullName evidence="1">Uncharacterized protein</fullName>
    </submittedName>
</protein>
<evidence type="ECO:0000313" key="2">
    <source>
        <dbReference type="Proteomes" id="UP000498980"/>
    </source>
</evidence>
<keyword evidence="2" id="KW-1185">Reference proteome</keyword>
<proteinExistence type="predicted"/>
<evidence type="ECO:0000313" key="1">
    <source>
        <dbReference type="EMBL" id="GFM95499.1"/>
    </source>
</evidence>
<sequence>MVLPTVDVNTWRHLASWSDTAVRAFPAAHGADSSFQFIPRRFTIVTPRRPDRSSVDLVGAGVVVFGRGGETGFFGGGGVLGG</sequence>
<reference evidence="1 2" key="1">
    <citation type="submission" date="2020-05" db="EMBL/GenBank/DDBJ databases">
        <title>Whole genome shotgun sequence of Streptomyces fulvorobeus NBRC 15897.</title>
        <authorList>
            <person name="Komaki H."/>
            <person name="Tamura T."/>
        </authorList>
    </citation>
    <scope>NUCLEOTIDE SEQUENCE [LARGE SCALE GENOMIC DNA]</scope>
    <source>
        <strain evidence="1 2">NBRC 15897</strain>
    </source>
</reference>
<accession>A0A7J0BZ16</accession>
<dbReference type="AlphaFoldDB" id="A0A7J0BZ16"/>
<dbReference type="EMBL" id="BLWC01000001">
    <property type="protein sequence ID" value="GFM95499.1"/>
    <property type="molecule type" value="Genomic_DNA"/>
</dbReference>